<comment type="function">
    <text evidence="6">General transcription factor that functions at the core of the DNA-binding multiprotein factor TFIID. Binding of TFIID to the TATA box is the initial transcriptional step of the pre-initiation complex (PIC), playing a role in the activation of eukaryotic genes transcribed by RNA polymerase II.</text>
</comment>
<dbReference type="InterPro" id="IPR000814">
    <property type="entry name" value="TBP"/>
</dbReference>
<proteinExistence type="inferred from homology"/>
<protein>
    <submittedName>
        <fullName evidence="8">Uncharacterized protein</fullName>
    </submittedName>
</protein>
<dbReference type="Proteomes" id="UP000317650">
    <property type="component" value="Chromosome 10"/>
</dbReference>
<dbReference type="GO" id="GO:0006352">
    <property type="term" value="P:DNA-templated transcription initiation"/>
    <property type="evidence" value="ECO:0007669"/>
    <property type="project" value="InterPro"/>
</dbReference>
<dbReference type="InterPro" id="IPR012876">
    <property type="entry name" value="DUF1677_pln"/>
</dbReference>
<dbReference type="InterPro" id="IPR030491">
    <property type="entry name" value="TBP_CS"/>
</dbReference>
<keyword evidence="9" id="KW-1185">Reference proteome</keyword>
<comment type="similarity">
    <text evidence="2">Belongs to the TBP family.</text>
</comment>
<evidence type="ECO:0000256" key="6">
    <source>
        <dbReference type="ARBA" id="ARBA00037612"/>
    </source>
</evidence>
<dbReference type="FunFam" id="3.30.310.10:FF:000001">
    <property type="entry name" value="TATA-box-binding protein 2"/>
    <property type="match status" value="1"/>
</dbReference>
<dbReference type="PROSITE" id="PS00351">
    <property type="entry name" value="TFIID"/>
    <property type="match status" value="1"/>
</dbReference>
<dbReference type="SUPFAM" id="SSF55945">
    <property type="entry name" value="TATA-box binding protein-like"/>
    <property type="match status" value="2"/>
</dbReference>
<dbReference type="STRING" id="52838.A0A4S8J0Y7"/>
<sequence length="278" mass="30929">MENMVGQSLEESQPVDLSLHPSGIVPRFQNIVSTVNLDCRLDLPAIAIQARNAEYNPKRFAAVIMRIRDPKTTALVFASGKMVCAGAKSEQQSNLAARKYARIIQKMGFPVKFENFKIQNIVGSCDVKFPIRLEGLAYSHHTFCTKAGIAMEVESVKCECCGLQEDCTEGYIRRVKASFDGKWLCGLCSEVVRDESSRGRKKSNGVEEAIRDHMFFCSKSTSNPAVGVADGMRQMLRRRSGEYESTSKPPAVASPKKYGRMGNSSQFSKLKHLNHTYL</sequence>
<dbReference type="InterPro" id="IPR012295">
    <property type="entry name" value="TBP_dom_sf"/>
</dbReference>
<dbReference type="Pfam" id="PF00352">
    <property type="entry name" value="TBP"/>
    <property type="match status" value="2"/>
</dbReference>
<gene>
    <name evidence="8" type="ORF">C4D60_Mb10t20060</name>
</gene>
<accession>A0A4S8J0Y7</accession>
<feature type="region of interest" description="Disordered" evidence="7">
    <location>
        <begin position="239"/>
        <end position="265"/>
    </location>
</feature>
<evidence type="ECO:0000256" key="3">
    <source>
        <dbReference type="ARBA" id="ARBA00023125"/>
    </source>
</evidence>
<keyword evidence="4" id="KW-0804">Transcription</keyword>
<dbReference type="InterPro" id="IPR033710">
    <property type="entry name" value="TBP_eukaryotic"/>
</dbReference>
<dbReference type="PANTHER" id="PTHR10126">
    <property type="entry name" value="TATA-BOX BINDING PROTEIN"/>
    <property type="match status" value="1"/>
</dbReference>
<dbReference type="EMBL" id="PYDT01000008">
    <property type="protein sequence ID" value="THU53972.1"/>
    <property type="molecule type" value="Genomic_DNA"/>
</dbReference>
<dbReference type="Pfam" id="PF07911">
    <property type="entry name" value="DUF1677"/>
    <property type="match status" value="1"/>
</dbReference>
<evidence type="ECO:0000256" key="5">
    <source>
        <dbReference type="ARBA" id="ARBA00023242"/>
    </source>
</evidence>
<evidence type="ECO:0000313" key="9">
    <source>
        <dbReference type="Proteomes" id="UP000317650"/>
    </source>
</evidence>
<comment type="caution">
    <text evidence="8">The sequence shown here is derived from an EMBL/GenBank/DDBJ whole genome shotgun (WGS) entry which is preliminary data.</text>
</comment>
<evidence type="ECO:0000256" key="4">
    <source>
        <dbReference type="ARBA" id="ARBA00023163"/>
    </source>
</evidence>
<dbReference type="GO" id="GO:0005634">
    <property type="term" value="C:nucleus"/>
    <property type="evidence" value="ECO:0007669"/>
    <property type="project" value="UniProtKB-SubCell"/>
</dbReference>
<dbReference type="GO" id="GO:0003677">
    <property type="term" value="F:DNA binding"/>
    <property type="evidence" value="ECO:0007669"/>
    <property type="project" value="UniProtKB-KW"/>
</dbReference>
<name>A0A4S8J0Y7_MUSBA</name>
<organism evidence="8 9">
    <name type="scientific">Musa balbisiana</name>
    <name type="common">Banana</name>
    <dbReference type="NCBI Taxonomy" id="52838"/>
    <lineage>
        <taxon>Eukaryota</taxon>
        <taxon>Viridiplantae</taxon>
        <taxon>Streptophyta</taxon>
        <taxon>Embryophyta</taxon>
        <taxon>Tracheophyta</taxon>
        <taxon>Spermatophyta</taxon>
        <taxon>Magnoliopsida</taxon>
        <taxon>Liliopsida</taxon>
        <taxon>Zingiberales</taxon>
        <taxon>Musaceae</taxon>
        <taxon>Musa</taxon>
    </lineage>
</organism>
<evidence type="ECO:0000256" key="2">
    <source>
        <dbReference type="ARBA" id="ARBA00005560"/>
    </source>
</evidence>
<dbReference type="Gene3D" id="3.30.310.10">
    <property type="entry name" value="TATA-Binding Protein"/>
    <property type="match status" value="2"/>
</dbReference>
<evidence type="ECO:0000313" key="8">
    <source>
        <dbReference type="EMBL" id="THU53972.1"/>
    </source>
</evidence>
<dbReference type="CDD" id="cd04516">
    <property type="entry name" value="TBP_eukaryotes"/>
    <property type="match status" value="1"/>
</dbReference>
<reference evidence="8 9" key="1">
    <citation type="journal article" date="2019" name="Nat. Plants">
        <title>Genome sequencing of Musa balbisiana reveals subgenome evolution and function divergence in polyploid bananas.</title>
        <authorList>
            <person name="Yao X."/>
        </authorList>
    </citation>
    <scope>NUCLEOTIDE SEQUENCE [LARGE SCALE GENOMIC DNA]</scope>
    <source>
        <strain evidence="9">cv. DH-PKW</strain>
        <tissue evidence="8">Leaves</tissue>
    </source>
</reference>
<evidence type="ECO:0000256" key="1">
    <source>
        <dbReference type="ARBA" id="ARBA00004123"/>
    </source>
</evidence>
<dbReference type="AlphaFoldDB" id="A0A4S8J0Y7"/>
<keyword evidence="5" id="KW-0539">Nucleus</keyword>
<dbReference type="PRINTS" id="PR00686">
    <property type="entry name" value="TIFACTORIID"/>
</dbReference>
<comment type="subcellular location">
    <subcellularLocation>
        <location evidence="1">Nucleus</location>
    </subcellularLocation>
</comment>
<evidence type="ECO:0000256" key="7">
    <source>
        <dbReference type="SAM" id="MobiDB-lite"/>
    </source>
</evidence>
<keyword evidence="3" id="KW-0238">DNA-binding</keyword>